<dbReference type="PANTHER" id="PTHR47268:SF4">
    <property type="entry name" value="ACYLPHOSPHATASE"/>
    <property type="match status" value="1"/>
</dbReference>
<keyword evidence="5 6" id="KW-0378">Hydrolase</keyword>
<dbReference type="InterPro" id="IPR036046">
    <property type="entry name" value="Acylphosphatase-like_dom_sf"/>
</dbReference>
<evidence type="ECO:0000256" key="3">
    <source>
        <dbReference type="ARBA" id="ARBA00015991"/>
    </source>
</evidence>
<evidence type="ECO:0000259" key="8">
    <source>
        <dbReference type="PROSITE" id="PS51160"/>
    </source>
</evidence>
<accession>A0ABW3LQF4</accession>
<dbReference type="EC" id="3.6.1.7" evidence="2 5"/>
<name>A0ABW3LQF4_9BACI</name>
<evidence type="ECO:0000256" key="5">
    <source>
        <dbReference type="PROSITE-ProRule" id="PRU00520"/>
    </source>
</evidence>
<dbReference type="EMBL" id="JBHTKJ010000055">
    <property type="protein sequence ID" value="MFD1040033.1"/>
    <property type="molecule type" value="Genomic_DNA"/>
</dbReference>
<keyword evidence="10" id="KW-1185">Reference proteome</keyword>
<dbReference type="Pfam" id="PF00708">
    <property type="entry name" value="Acylphosphatase"/>
    <property type="match status" value="1"/>
</dbReference>
<evidence type="ECO:0000313" key="9">
    <source>
        <dbReference type="EMBL" id="MFD1040033.1"/>
    </source>
</evidence>
<comment type="similarity">
    <text evidence="1 7">Belongs to the acylphosphatase family.</text>
</comment>
<dbReference type="InterPro" id="IPR017968">
    <property type="entry name" value="Acylphosphatase_CS"/>
</dbReference>
<feature type="active site" evidence="5">
    <location>
        <position position="35"/>
    </location>
</feature>
<reference evidence="10" key="1">
    <citation type="journal article" date="2019" name="Int. J. Syst. Evol. Microbiol.">
        <title>The Global Catalogue of Microorganisms (GCM) 10K type strain sequencing project: providing services to taxonomists for standard genome sequencing and annotation.</title>
        <authorList>
            <consortium name="The Broad Institute Genomics Platform"/>
            <consortium name="The Broad Institute Genome Sequencing Center for Infectious Disease"/>
            <person name="Wu L."/>
            <person name="Ma J."/>
        </authorList>
    </citation>
    <scope>NUCLEOTIDE SEQUENCE [LARGE SCALE GENOMIC DNA]</scope>
    <source>
        <strain evidence="10">CCUG 56754</strain>
    </source>
</reference>
<dbReference type="Proteomes" id="UP001597040">
    <property type="component" value="Unassembled WGS sequence"/>
</dbReference>
<protein>
    <recommendedName>
        <fullName evidence="3 5">Acylphosphatase</fullName>
        <ecNumber evidence="2 5">3.6.1.7</ecNumber>
    </recommendedName>
</protein>
<evidence type="ECO:0000313" key="10">
    <source>
        <dbReference type="Proteomes" id="UP001597040"/>
    </source>
</evidence>
<dbReference type="RefSeq" id="WP_390363731.1">
    <property type="nucleotide sequence ID" value="NZ_JBHTKJ010000055.1"/>
</dbReference>
<dbReference type="PROSITE" id="PS00150">
    <property type="entry name" value="ACYLPHOSPHATASE_1"/>
    <property type="match status" value="1"/>
</dbReference>
<dbReference type="PROSITE" id="PS51160">
    <property type="entry name" value="ACYLPHOSPHATASE_3"/>
    <property type="match status" value="1"/>
</dbReference>
<evidence type="ECO:0000256" key="6">
    <source>
        <dbReference type="RuleBase" id="RU000553"/>
    </source>
</evidence>
<evidence type="ECO:0000256" key="2">
    <source>
        <dbReference type="ARBA" id="ARBA00012150"/>
    </source>
</evidence>
<evidence type="ECO:0000256" key="1">
    <source>
        <dbReference type="ARBA" id="ARBA00005614"/>
    </source>
</evidence>
<dbReference type="PANTHER" id="PTHR47268">
    <property type="entry name" value="ACYLPHOSPHATASE"/>
    <property type="match status" value="1"/>
</dbReference>
<proteinExistence type="inferred from homology"/>
<dbReference type="Gene3D" id="3.30.70.100">
    <property type="match status" value="1"/>
</dbReference>
<sequence>MLAHVTVRGRVQGVGFRYAAQQHAIKSNLTGWVQNKTDGTVELEVEGKKNNIDQYMKDLKTGFNRFISVENASITTSDSSKGYKEFSIR</sequence>
<dbReference type="SUPFAM" id="SSF54975">
    <property type="entry name" value="Acylphosphatase/BLUF domain-like"/>
    <property type="match status" value="1"/>
</dbReference>
<dbReference type="PROSITE" id="PS00151">
    <property type="entry name" value="ACYLPHOSPHATASE_2"/>
    <property type="match status" value="1"/>
</dbReference>
<evidence type="ECO:0000256" key="7">
    <source>
        <dbReference type="RuleBase" id="RU004168"/>
    </source>
</evidence>
<feature type="domain" description="Acylphosphatase-like" evidence="8">
    <location>
        <begin position="2"/>
        <end position="89"/>
    </location>
</feature>
<feature type="active site" evidence="5">
    <location>
        <position position="17"/>
    </location>
</feature>
<dbReference type="InterPro" id="IPR001792">
    <property type="entry name" value="Acylphosphatase-like_dom"/>
</dbReference>
<comment type="catalytic activity">
    <reaction evidence="4 5 6">
        <text>an acyl phosphate + H2O = a carboxylate + phosphate + H(+)</text>
        <dbReference type="Rhea" id="RHEA:14965"/>
        <dbReference type="ChEBI" id="CHEBI:15377"/>
        <dbReference type="ChEBI" id="CHEBI:15378"/>
        <dbReference type="ChEBI" id="CHEBI:29067"/>
        <dbReference type="ChEBI" id="CHEBI:43474"/>
        <dbReference type="ChEBI" id="CHEBI:59918"/>
        <dbReference type="EC" id="3.6.1.7"/>
    </reaction>
</comment>
<comment type="caution">
    <text evidence="9">The sequence shown here is derived from an EMBL/GenBank/DDBJ whole genome shotgun (WGS) entry which is preliminary data.</text>
</comment>
<evidence type="ECO:0000256" key="4">
    <source>
        <dbReference type="ARBA" id="ARBA00047645"/>
    </source>
</evidence>
<dbReference type="PRINTS" id="PR00112">
    <property type="entry name" value="ACYLPHPHTASE"/>
</dbReference>
<gene>
    <name evidence="9" type="ORF">ACFQ3N_16800</name>
</gene>
<dbReference type="InterPro" id="IPR020456">
    <property type="entry name" value="Acylphosphatase"/>
</dbReference>
<organism evidence="9 10">
    <name type="scientific">Virgibacillus byunsanensis</name>
    <dbReference type="NCBI Taxonomy" id="570945"/>
    <lineage>
        <taxon>Bacteria</taxon>
        <taxon>Bacillati</taxon>
        <taxon>Bacillota</taxon>
        <taxon>Bacilli</taxon>
        <taxon>Bacillales</taxon>
        <taxon>Bacillaceae</taxon>
        <taxon>Virgibacillus</taxon>
    </lineage>
</organism>